<dbReference type="EMBL" id="CABIJS010000210">
    <property type="protein sequence ID" value="VUZ46174.1"/>
    <property type="molecule type" value="Genomic_DNA"/>
</dbReference>
<evidence type="ECO:0000256" key="2">
    <source>
        <dbReference type="ARBA" id="ARBA00022448"/>
    </source>
</evidence>
<evidence type="ECO:0000256" key="6">
    <source>
        <dbReference type="ARBA" id="ARBA00023136"/>
    </source>
</evidence>
<evidence type="ECO:0000256" key="4">
    <source>
        <dbReference type="ARBA" id="ARBA00022737"/>
    </source>
</evidence>
<sequence>MEVFILPILSFLLPEKCVNTYMKDHDFFNVECFKILLSKCLGYGIVVGASLVKLPQLIKILRCGSAEGLSMIAQVLELVCYTSTSAYSLYLGFPFSTFGDSVFLLVQSAIIAFLTISWEMSYLYGLVFLSGYVGFLAYTLSPVVPLSVLAWMQFANTPITAISRGLQIFENYRNGSTGQLSALSIWLMTAGSLARIFTSVQETGDNLVILNFVVSSFVNIILSAQIIYYWNVEPASRQKKKEKKTK</sequence>
<name>A0A564YI19_HYMDI</name>
<dbReference type="PANTHER" id="PTHR12226">
    <property type="entry name" value="MANNOSE-P-DOLICHOL UTILIZATION DEFECT 1 LEC35 -RELATED"/>
    <property type="match status" value="1"/>
</dbReference>
<dbReference type="GO" id="GO:0016020">
    <property type="term" value="C:membrane"/>
    <property type="evidence" value="ECO:0007669"/>
    <property type="project" value="UniProtKB-SubCell"/>
</dbReference>
<accession>A0A564YI19</accession>
<feature type="transmembrane region" description="Helical" evidence="9">
    <location>
        <begin position="90"/>
        <end position="114"/>
    </location>
</feature>
<dbReference type="InterPro" id="IPR006603">
    <property type="entry name" value="PQ-loop_rpt"/>
</dbReference>
<dbReference type="PANTHER" id="PTHR12226:SF2">
    <property type="entry name" value="MANNOSE-P-DOLICHOL UTILIZATION DEFECT 1 PROTEIN"/>
    <property type="match status" value="1"/>
</dbReference>
<evidence type="ECO:0000256" key="1">
    <source>
        <dbReference type="ARBA" id="ARBA00004141"/>
    </source>
</evidence>
<dbReference type="AlphaFoldDB" id="A0A564YI19"/>
<keyword evidence="5 8" id="KW-1133">Transmembrane helix</keyword>
<keyword evidence="4" id="KW-0677">Repeat</keyword>
<comment type="subcellular location">
    <subcellularLocation>
        <location evidence="1 8">Membrane</location>
        <topology evidence="1 8">Multi-pass membrane protein</topology>
    </subcellularLocation>
</comment>
<dbReference type="InterPro" id="IPR016817">
    <property type="entry name" value="MannP-dilichol_defect-1"/>
</dbReference>
<evidence type="ECO:0000313" key="10">
    <source>
        <dbReference type="EMBL" id="VUZ46174.1"/>
    </source>
</evidence>
<gene>
    <name evidence="10" type="ORF">WMSIL1_LOCUS5974</name>
</gene>
<keyword evidence="2" id="KW-0813">Transport</keyword>
<feature type="transmembrane region" description="Helical" evidence="9">
    <location>
        <begin position="121"/>
        <end position="140"/>
    </location>
</feature>
<comment type="similarity">
    <text evidence="7 8">Belongs to the MPDU1 (TC 2.A.43.3) family.</text>
</comment>
<evidence type="ECO:0000256" key="7">
    <source>
        <dbReference type="ARBA" id="ARBA00038475"/>
    </source>
</evidence>
<dbReference type="Gene3D" id="1.20.1280.290">
    <property type="match status" value="2"/>
</dbReference>
<feature type="transmembrane region" description="Helical" evidence="9">
    <location>
        <begin position="209"/>
        <end position="230"/>
    </location>
</feature>
<keyword evidence="11" id="KW-1185">Reference proteome</keyword>
<dbReference type="Pfam" id="PF04193">
    <property type="entry name" value="PQ-loop"/>
    <property type="match status" value="2"/>
</dbReference>
<dbReference type="Proteomes" id="UP000321570">
    <property type="component" value="Unassembled WGS sequence"/>
</dbReference>
<keyword evidence="6 8" id="KW-0472">Membrane</keyword>
<dbReference type="PIRSF" id="PIRSF023381">
    <property type="entry name" value="MannP-dilichol_defect-1p"/>
    <property type="match status" value="1"/>
</dbReference>
<evidence type="ECO:0000256" key="8">
    <source>
        <dbReference type="PIRNR" id="PIRNR023381"/>
    </source>
</evidence>
<evidence type="ECO:0000256" key="5">
    <source>
        <dbReference type="ARBA" id="ARBA00022989"/>
    </source>
</evidence>
<evidence type="ECO:0000256" key="9">
    <source>
        <dbReference type="SAM" id="Phobius"/>
    </source>
</evidence>
<organism evidence="10 11">
    <name type="scientific">Hymenolepis diminuta</name>
    <name type="common">Rat tapeworm</name>
    <dbReference type="NCBI Taxonomy" id="6216"/>
    <lineage>
        <taxon>Eukaryota</taxon>
        <taxon>Metazoa</taxon>
        <taxon>Spiralia</taxon>
        <taxon>Lophotrochozoa</taxon>
        <taxon>Platyhelminthes</taxon>
        <taxon>Cestoda</taxon>
        <taxon>Eucestoda</taxon>
        <taxon>Cyclophyllidea</taxon>
        <taxon>Hymenolepididae</taxon>
        <taxon>Hymenolepis</taxon>
    </lineage>
</organism>
<dbReference type="FunFam" id="1.20.1280.290:FF:000006">
    <property type="entry name" value="mannose-P-dolichol utilization defect 1 protein"/>
    <property type="match status" value="1"/>
</dbReference>
<keyword evidence="3 8" id="KW-0812">Transmembrane</keyword>
<proteinExistence type="inferred from homology"/>
<evidence type="ECO:0000313" key="11">
    <source>
        <dbReference type="Proteomes" id="UP000321570"/>
    </source>
</evidence>
<evidence type="ECO:0000256" key="3">
    <source>
        <dbReference type="ARBA" id="ARBA00022692"/>
    </source>
</evidence>
<protein>
    <recommendedName>
        <fullName evidence="8">Mannose-P-dolichol utilization defect 1 protein homolog</fullName>
    </recommendedName>
</protein>
<dbReference type="SMART" id="SM00679">
    <property type="entry name" value="CTNS"/>
    <property type="match status" value="2"/>
</dbReference>
<reference evidence="10 11" key="1">
    <citation type="submission" date="2019-07" db="EMBL/GenBank/DDBJ databases">
        <authorList>
            <person name="Jastrzebski P J."/>
            <person name="Paukszto L."/>
            <person name="Jastrzebski P J."/>
        </authorList>
    </citation>
    <scope>NUCLEOTIDE SEQUENCE [LARGE SCALE GENOMIC DNA]</scope>
    <source>
        <strain evidence="10 11">WMS-il1</strain>
    </source>
</reference>